<dbReference type="RefSeq" id="WP_030890312.1">
    <property type="nucleotide sequence ID" value="NZ_JBIRHZ010000006.1"/>
</dbReference>
<dbReference type="EMBL" id="LGUT01004008">
    <property type="protein sequence ID" value="KOG66330.1"/>
    <property type="molecule type" value="Genomic_DNA"/>
</dbReference>
<gene>
    <name evidence="2" type="ORF">ADK38_41490</name>
</gene>
<proteinExistence type="predicted"/>
<protein>
    <recommendedName>
        <fullName evidence="4">Lipoprotein</fullName>
    </recommendedName>
</protein>
<name>A0ABR5ITU8_9ACTN</name>
<organism evidence="2 3">
    <name type="scientific">Streptomyces varsoviensis</name>
    <dbReference type="NCBI Taxonomy" id="67373"/>
    <lineage>
        <taxon>Bacteria</taxon>
        <taxon>Bacillati</taxon>
        <taxon>Actinomycetota</taxon>
        <taxon>Actinomycetes</taxon>
        <taxon>Kitasatosporales</taxon>
        <taxon>Streptomycetaceae</taxon>
        <taxon>Streptomyces</taxon>
    </lineage>
</organism>
<evidence type="ECO:0000256" key="1">
    <source>
        <dbReference type="SAM" id="SignalP"/>
    </source>
</evidence>
<evidence type="ECO:0000313" key="3">
    <source>
        <dbReference type="Proteomes" id="UP000037020"/>
    </source>
</evidence>
<dbReference type="Proteomes" id="UP000037020">
    <property type="component" value="Unassembled WGS sequence"/>
</dbReference>
<evidence type="ECO:0000313" key="2">
    <source>
        <dbReference type="EMBL" id="KOG66330.1"/>
    </source>
</evidence>
<keyword evidence="3" id="KW-1185">Reference proteome</keyword>
<feature type="chain" id="PRO_5046656709" description="Lipoprotein" evidence="1">
    <location>
        <begin position="24"/>
        <end position="169"/>
    </location>
</feature>
<accession>A0ABR5ITU8</accession>
<keyword evidence="1" id="KW-0732">Signal</keyword>
<comment type="caution">
    <text evidence="2">The sequence shown here is derived from an EMBL/GenBank/DDBJ whole genome shotgun (WGS) entry which is preliminary data.</text>
</comment>
<evidence type="ECO:0008006" key="4">
    <source>
        <dbReference type="Google" id="ProtNLM"/>
    </source>
</evidence>
<sequence length="169" mass="17682">MKRVIATAATTGLLLLTPLGSAAASAEAPSGGVLGTNGYKSLHLGQSEQAAERTGLLVDKKGGGGCAVYRLRPAEGKPNPGGGVFIESRKGVAMITGTDRIHTPEGVTMGTALDRVKAAYPRLKKIDDWIYETPAPGGKHGERYRVAFDERNTVSDFALEAADRGRCDG</sequence>
<feature type="signal peptide" evidence="1">
    <location>
        <begin position="1"/>
        <end position="23"/>
    </location>
</feature>
<reference evidence="2 3" key="1">
    <citation type="submission" date="2015-07" db="EMBL/GenBank/DDBJ databases">
        <authorList>
            <person name="Ju K.-S."/>
            <person name="Doroghazi J.R."/>
            <person name="Metcalf W.W."/>
        </authorList>
    </citation>
    <scope>NUCLEOTIDE SEQUENCE [LARGE SCALE GENOMIC DNA]</scope>
    <source>
        <strain evidence="2 3">NRRL B-3589</strain>
    </source>
</reference>